<feature type="transmembrane region" description="Helical" evidence="2">
    <location>
        <begin position="82"/>
        <end position="105"/>
    </location>
</feature>
<feature type="region of interest" description="Disordered" evidence="1">
    <location>
        <begin position="124"/>
        <end position="254"/>
    </location>
</feature>
<keyword evidence="2" id="KW-0812">Transmembrane</keyword>
<dbReference type="EMBL" id="FNEI01000015">
    <property type="protein sequence ID" value="SDJ71630.1"/>
    <property type="molecule type" value="Genomic_DNA"/>
</dbReference>
<protein>
    <submittedName>
        <fullName evidence="3">Uncharacterized protein</fullName>
    </submittedName>
</protein>
<evidence type="ECO:0000313" key="4">
    <source>
        <dbReference type="Proteomes" id="UP000182130"/>
    </source>
</evidence>
<gene>
    <name evidence="3" type="ORF">SAMN05216555_11563</name>
</gene>
<evidence type="ECO:0000256" key="2">
    <source>
        <dbReference type="SAM" id="Phobius"/>
    </source>
</evidence>
<keyword evidence="4" id="KW-1185">Reference proteome</keyword>
<keyword evidence="2" id="KW-1133">Transmembrane helix</keyword>
<reference evidence="4" key="1">
    <citation type="submission" date="2016-10" db="EMBL/GenBank/DDBJ databases">
        <authorList>
            <person name="Varghese N."/>
            <person name="Submissions S."/>
        </authorList>
    </citation>
    <scope>NUCLEOTIDE SEQUENCE [LARGE SCALE GENOMIC DNA]</scope>
    <source>
        <strain evidence="4">CGMCC 1.10783</strain>
    </source>
</reference>
<name>A0A1G8W2E2_9MICC</name>
<proteinExistence type="predicted"/>
<dbReference type="RefSeq" id="WP_074590688.1">
    <property type="nucleotide sequence ID" value="NZ_FNEI01000015.1"/>
</dbReference>
<keyword evidence="2" id="KW-0472">Membrane</keyword>
<feature type="compositionally biased region" description="Basic and acidic residues" evidence="1">
    <location>
        <begin position="195"/>
        <end position="216"/>
    </location>
</feature>
<feature type="compositionally biased region" description="Low complexity" evidence="1">
    <location>
        <begin position="218"/>
        <end position="235"/>
    </location>
</feature>
<dbReference type="OrthoDB" id="4952411at2"/>
<accession>A0A1G8W2E2</accession>
<dbReference type="AlphaFoldDB" id="A0A1G8W2E2"/>
<evidence type="ECO:0000313" key="3">
    <source>
        <dbReference type="EMBL" id="SDJ71630.1"/>
    </source>
</evidence>
<evidence type="ECO:0000256" key="1">
    <source>
        <dbReference type="SAM" id="MobiDB-lite"/>
    </source>
</evidence>
<organism evidence="3 4">
    <name type="scientific">Arthrobacter cupressi</name>
    <dbReference type="NCBI Taxonomy" id="1045773"/>
    <lineage>
        <taxon>Bacteria</taxon>
        <taxon>Bacillati</taxon>
        <taxon>Actinomycetota</taxon>
        <taxon>Actinomycetes</taxon>
        <taxon>Micrococcales</taxon>
        <taxon>Micrococcaceae</taxon>
        <taxon>Arthrobacter</taxon>
    </lineage>
</organism>
<dbReference type="STRING" id="1045773.SAMN05216555_11563"/>
<sequence length="271" mass="26960">MTRSHTDREDIVSELMLDAGTPGDPLLKAALESIAGLAALPAPAPRGDLALLLGVPSAASDGGTHPRVDELAKRRRLKSRPAILAGAVVATMGLGIGSVAASGGFPENPPEFVTSLISGWGPHGNPAPSSLVPPVPAPDAPTVTTVPGPADPPAAEPGTGAPLNASPQSPGGAPAGSELPAAQDSVPAPPGRAPAAEKKASEEKPGGKKTDEEKAAGKKAANNDAANKNAANKNAAAEEKAPGNSVGRPSTVRPEDVVNVLRRIVPFGIAF</sequence>
<dbReference type="Proteomes" id="UP000182130">
    <property type="component" value="Unassembled WGS sequence"/>
</dbReference>